<accession>A0ABD3SEQ3</accession>
<organism evidence="3 4">
    <name type="scientific">Cyclostephanos tholiformis</name>
    <dbReference type="NCBI Taxonomy" id="382380"/>
    <lineage>
        <taxon>Eukaryota</taxon>
        <taxon>Sar</taxon>
        <taxon>Stramenopiles</taxon>
        <taxon>Ochrophyta</taxon>
        <taxon>Bacillariophyta</taxon>
        <taxon>Coscinodiscophyceae</taxon>
        <taxon>Thalassiosirophycidae</taxon>
        <taxon>Stephanodiscales</taxon>
        <taxon>Stephanodiscaceae</taxon>
        <taxon>Cyclostephanos</taxon>
    </lineage>
</organism>
<evidence type="ECO:0000259" key="2">
    <source>
        <dbReference type="Pfam" id="PF00855"/>
    </source>
</evidence>
<evidence type="ECO:0000313" key="3">
    <source>
        <dbReference type="EMBL" id="KAL3823004.1"/>
    </source>
</evidence>
<name>A0ABD3SEQ3_9STRA</name>
<evidence type="ECO:0000313" key="4">
    <source>
        <dbReference type="Proteomes" id="UP001530377"/>
    </source>
</evidence>
<comment type="caution">
    <text evidence="3">The sequence shown here is derived from an EMBL/GenBank/DDBJ whole genome shotgun (WGS) entry which is preliminary data.</text>
</comment>
<dbReference type="EMBL" id="JALLPB020000049">
    <property type="protein sequence ID" value="KAL3823004.1"/>
    <property type="molecule type" value="Genomic_DNA"/>
</dbReference>
<dbReference type="Proteomes" id="UP001530377">
    <property type="component" value="Unassembled WGS sequence"/>
</dbReference>
<evidence type="ECO:0000256" key="1">
    <source>
        <dbReference type="SAM" id="MobiDB-lite"/>
    </source>
</evidence>
<dbReference type="Gene3D" id="2.30.30.140">
    <property type="match status" value="1"/>
</dbReference>
<sequence>MNAVANDDGLDSLVSALPPSYTSRFGEIVWAAGGVGFGWWPACVYDPRLTVGGARQLARKNLGKRHLIYFFECNEAPFTVLGDNRMTKWEDGFIEEYDLGKVAKSGGKSRFSAFERALHVAQLENGRPIEMRMDWNHQDAVPPPKTPKQKPSSSPPSEQSQKKQKPSPSLSSGSPAKILPLNETLQPQNSILNRTNLNTAINSLKNHGGANSIEPLEDGILVCKILKRCQAEAVCTTLTEGVEFSENVGFITMPSRQSATFADIRQAIESDLDVDMLPVKKHWKFYVPKLGPMSLKQEVKIGSALEFLRSTTDDVRLGNGTSSDPLKVVIMDAL</sequence>
<proteinExistence type="predicted"/>
<feature type="compositionally biased region" description="Low complexity" evidence="1">
    <location>
        <begin position="166"/>
        <end position="175"/>
    </location>
</feature>
<dbReference type="Pfam" id="PF00855">
    <property type="entry name" value="PWWP"/>
    <property type="match status" value="1"/>
</dbReference>
<dbReference type="AlphaFoldDB" id="A0ABD3SEQ3"/>
<dbReference type="SUPFAM" id="SSF63748">
    <property type="entry name" value="Tudor/PWWP/MBT"/>
    <property type="match status" value="1"/>
</dbReference>
<dbReference type="CDD" id="cd05162">
    <property type="entry name" value="PWWP"/>
    <property type="match status" value="1"/>
</dbReference>
<feature type="domain" description="PWWP" evidence="2">
    <location>
        <begin position="26"/>
        <end position="122"/>
    </location>
</feature>
<reference evidence="3 4" key="1">
    <citation type="submission" date="2024-10" db="EMBL/GenBank/DDBJ databases">
        <title>Updated reference genomes for cyclostephanoid diatoms.</title>
        <authorList>
            <person name="Roberts W.R."/>
            <person name="Alverson A.J."/>
        </authorList>
    </citation>
    <scope>NUCLEOTIDE SEQUENCE [LARGE SCALE GENOMIC DNA]</scope>
    <source>
        <strain evidence="3 4">AJA228-03</strain>
    </source>
</reference>
<dbReference type="InterPro" id="IPR000313">
    <property type="entry name" value="PWWP_dom"/>
</dbReference>
<protein>
    <recommendedName>
        <fullName evidence="2">PWWP domain-containing protein</fullName>
    </recommendedName>
</protein>
<gene>
    <name evidence="3" type="ORF">ACHAXA_008144</name>
</gene>
<feature type="compositionally biased region" description="Low complexity" evidence="1">
    <location>
        <begin position="149"/>
        <end position="159"/>
    </location>
</feature>
<feature type="region of interest" description="Disordered" evidence="1">
    <location>
        <begin position="137"/>
        <end position="178"/>
    </location>
</feature>
<keyword evidence="4" id="KW-1185">Reference proteome</keyword>